<evidence type="ECO:0000313" key="2">
    <source>
        <dbReference type="Proteomes" id="UP001364472"/>
    </source>
</evidence>
<gene>
    <name evidence="1" type="ORF">WB794_03740</name>
</gene>
<evidence type="ECO:0000313" key="1">
    <source>
        <dbReference type="EMBL" id="MEJ1248788.1"/>
    </source>
</evidence>
<dbReference type="Proteomes" id="UP001364472">
    <property type="component" value="Unassembled WGS sequence"/>
</dbReference>
<reference evidence="1 2" key="1">
    <citation type="journal article" date="2016" name="Antonie Van Leeuwenhoek">
        <title>Denitratimonas tolerans gen. nov., sp. nov., a denitrifying bacterium isolated from a bioreactor for tannery wastewater treatment.</title>
        <authorList>
            <person name="Han S.I."/>
            <person name="Kim J.O."/>
            <person name="Lee Y.R."/>
            <person name="Ekpeghere K.I."/>
            <person name="Koh S.C."/>
            <person name="Whang K.S."/>
        </authorList>
    </citation>
    <scope>NUCLEOTIDE SEQUENCE [LARGE SCALE GENOMIC DNA]</scope>
    <source>
        <strain evidence="1 2">KACC 17565</strain>
    </source>
</reference>
<organism evidence="1 2">
    <name type="scientific">Denitratimonas tolerans</name>
    <dbReference type="NCBI Taxonomy" id="1338420"/>
    <lineage>
        <taxon>Bacteria</taxon>
        <taxon>Pseudomonadati</taxon>
        <taxon>Pseudomonadota</taxon>
        <taxon>Gammaproteobacteria</taxon>
        <taxon>Lysobacterales</taxon>
        <taxon>Lysobacteraceae</taxon>
        <taxon>Denitratimonas</taxon>
    </lineage>
</organism>
<dbReference type="EMBL" id="JBBDHC010000004">
    <property type="protein sequence ID" value="MEJ1248788.1"/>
    <property type="molecule type" value="Genomic_DNA"/>
</dbReference>
<keyword evidence="2" id="KW-1185">Reference proteome</keyword>
<sequence length="533" mass="58168">MFLREIVCCLYGRHSYRVLHANRELKQELTKMQIQSMCWAGVILMLAMIGRAQAIDVNEPYAVDATFGINGAVLDPLVNLAPAAPPRASGQRMALDEDGSTIVAGMATVNFFGDLNYLVVTRYSASGQRLTWSNPTAGYTDELHQYLLVQPATQPENLRIRDVRAVSIGSYGHIYVLIDALEPGSSTRTDSLLVTFAPDGAYKGIVTNMATPNADDIGAAIILLNDWMYLASSSGTLVTLSRFTLPAPDRTPVLDTAWATSGREMRVLPGCKHYVGGLGELPINCLVRAERGVISYNAPTPIYIAGEFINEQGLSGTQGDLFIMHFDPYTGSSDPHYPVKDGYIGTDDNVRGLVFRSKLRNPQGDENRLYVLNTFARPCRNGFSVFQFNADTGSIGTRTFVKGGSNNADPAACSLTTSMEATDMTLAQDYVSADRYLAIVGSQYTSEPFTGRNGFLALADTEHMNWTVQSQEFTHTGGQYPDDAGFQAIVGDFATRRYTVTGTQSNYDGDVSSALSMRMRADHHIFGDGFEVQ</sequence>
<protein>
    <submittedName>
        <fullName evidence="1">Uncharacterized protein</fullName>
    </submittedName>
</protein>
<dbReference type="AlphaFoldDB" id="A0AAW9R3J0"/>
<name>A0AAW9R3J0_9GAMM</name>
<accession>A0AAW9R3J0</accession>
<proteinExistence type="predicted"/>
<dbReference type="RefSeq" id="WP_337334508.1">
    <property type="nucleotide sequence ID" value="NZ_JBBDHC010000004.1"/>
</dbReference>
<comment type="caution">
    <text evidence="1">The sequence shown here is derived from an EMBL/GenBank/DDBJ whole genome shotgun (WGS) entry which is preliminary data.</text>
</comment>